<dbReference type="InterPro" id="IPR000157">
    <property type="entry name" value="TIR_dom"/>
</dbReference>
<sequence length="1290" mass="146662">MEMMRTEATFENKCSRGSTGNVLRFVRASIELVYVNFEARIVAKCLERNGPRSMVKALLRYLDSDSDNIQDEALGEEGRQLSQEDSASFHPLDSNMSQDSSLSQQEDSAWDHPPPESTSIITEGSSSSPGGYKYDVYLSFRGADTRRSFIDYLNHRFLEEGISAFRDQVDLEIGEIISFQILRAINDSRISIVVFSRGYASSASCLDELVALVDCHKDGKVLFPIFYDVSPAEVRNQSGAYKDAFDSHMERFKENPDKIYKWKAAMTCLANLSGFNLTDKAKGEEIESIVQEVSGKLGYKFQRTRSIEKNPESIGRRLSLQEVNKYDVFLSFRCTQTSCTFIYYLRHYLTKKGFSTFMSFEEIQRGESFPSQVLQAIKDSRVLIVVFTRDYADSTSSLEEVATIVDCHRELKQTIIPVFLDVDRRDVQTQTGPYQKAFVSYTEEFEHDPLKVQRWRVALQHMTTLHGVRLEHESEIQAIGKIIQIVEGLCSKSSRLSSHNQVGIQSSSNKLEKLLKLKDDCVRVLGIWGMAGSGKTTRALALYDTIFQQFEAACFIMEVSQVYRVGGATAVQKQILRQTLNEELSDVYSPFEISGLVRKRLSWKQLLIVFDNVDELMHLKELAINPIMLGMGSRIIITTRNRQILDAYGVDVMYQIPLLNKDEARELFLSACCGISDRGCIELIPIVLEWAHGLPLAIEVLASVLQNADVTSWQCTLNRLREQHQQHQQSLIPLSGLSYRLRRKLVFEIMEPLQTSFESLDQEEREIFLHIACFFHGKKQDYVNEVLSCCGFFAEIGIQALLDKSLITIQNDQIHVHGLLQHLGKKIVQEEDPKDPGLRSRLWLFEDFSISLNSAMEGNKLKAIVLYEGTSSSKHEYLNIEGLSKMRNLELLILYDKHFSGILPSLPHRLRYLLWDGYPFISLPSFEPYNRLVQLNLPDSRIKHLWNGCKNFPSLERVNLSYSKELKETPDFGGSPRLKRLDFTGCTNLVQIHPSVGLLKELAYLSFRNCYRLSILDLDAGCNYETKPDFTGLGLTNLEHLDLGDCTSLSTVHYSIGNLNKLKFLNLHGCKNLVEKPDFSMFPRDGPEIAANPFSYRPLFNSFDRLVELNLPYSRKERLWDGKNFPSLQRVDLSYSKKLKETPDFGGSPRLKRLDLTGCTNLLRVHPSIGLLKELAYLSFGNCCRLVILDFGHECKLISLRVLDLYSCTNLMKTPDFTGLPNLEHLDLGGCTSLSIVHHSIGTLVKLKFLNVHGCINLPKLPDIINVAALHTSEVPVTNKKYDSLKIDYL</sequence>
<dbReference type="PANTHER" id="PTHR11017:SF290">
    <property type="entry name" value="ADP-RIBOSYL CYCLASE_CYCLIC ADP-RIBOSE HYDROLASE"/>
    <property type="match status" value="1"/>
</dbReference>
<evidence type="ECO:0000313" key="7">
    <source>
        <dbReference type="Proteomes" id="UP001341840"/>
    </source>
</evidence>
<evidence type="ECO:0000256" key="3">
    <source>
        <dbReference type="ARBA" id="ARBA00022821"/>
    </source>
</evidence>
<feature type="region of interest" description="Disordered" evidence="4">
    <location>
        <begin position="76"/>
        <end position="127"/>
    </location>
</feature>
<evidence type="ECO:0000256" key="1">
    <source>
        <dbReference type="ARBA" id="ARBA00022614"/>
    </source>
</evidence>
<dbReference type="InterPro" id="IPR027417">
    <property type="entry name" value="P-loop_NTPase"/>
</dbReference>
<dbReference type="InterPro" id="IPR044974">
    <property type="entry name" value="Disease_R_plants"/>
</dbReference>
<organism evidence="6 7">
    <name type="scientific">Stylosanthes scabra</name>
    <dbReference type="NCBI Taxonomy" id="79078"/>
    <lineage>
        <taxon>Eukaryota</taxon>
        <taxon>Viridiplantae</taxon>
        <taxon>Streptophyta</taxon>
        <taxon>Embryophyta</taxon>
        <taxon>Tracheophyta</taxon>
        <taxon>Spermatophyta</taxon>
        <taxon>Magnoliopsida</taxon>
        <taxon>eudicotyledons</taxon>
        <taxon>Gunneridae</taxon>
        <taxon>Pentapetalae</taxon>
        <taxon>rosids</taxon>
        <taxon>fabids</taxon>
        <taxon>Fabales</taxon>
        <taxon>Fabaceae</taxon>
        <taxon>Papilionoideae</taxon>
        <taxon>50 kb inversion clade</taxon>
        <taxon>dalbergioids sensu lato</taxon>
        <taxon>Dalbergieae</taxon>
        <taxon>Pterocarpus clade</taxon>
        <taxon>Stylosanthes</taxon>
    </lineage>
</organism>
<evidence type="ECO:0000256" key="4">
    <source>
        <dbReference type="SAM" id="MobiDB-lite"/>
    </source>
</evidence>
<dbReference type="Pfam" id="PF00931">
    <property type="entry name" value="NB-ARC"/>
    <property type="match status" value="1"/>
</dbReference>
<dbReference type="InterPro" id="IPR035897">
    <property type="entry name" value="Toll_tir_struct_dom_sf"/>
</dbReference>
<dbReference type="InterPro" id="IPR036390">
    <property type="entry name" value="WH_DNA-bd_sf"/>
</dbReference>
<dbReference type="PRINTS" id="PR00364">
    <property type="entry name" value="DISEASERSIST"/>
</dbReference>
<evidence type="ECO:0000256" key="2">
    <source>
        <dbReference type="ARBA" id="ARBA00022737"/>
    </source>
</evidence>
<dbReference type="InterPro" id="IPR042197">
    <property type="entry name" value="Apaf_helical"/>
</dbReference>
<dbReference type="InterPro" id="IPR058192">
    <property type="entry name" value="WHD_ROQ1-like"/>
</dbReference>
<evidence type="ECO:0000259" key="5">
    <source>
        <dbReference type="PROSITE" id="PS50104"/>
    </source>
</evidence>
<dbReference type="SUPFAM" id="SSF52058">
    <property type="entry name" value="L domain-like"/>
    <property type="match status" value="2"/>
</dbReference>
<dbReference type="Proteomes" id="UP001341840">
    <property type="component" value="Unassembled WGS sequence"/>
</dbReference>
<dbReference type="PANTHER" id="PTHR11017">
    <property type="entry name" value="LEUCINE-RICH REPEAT-CONTAINING PROTEIN"/>
    <property type="match status" value="1"/>
</dbReference>
<accession>A0ABU6VB15</accession>
<feature type="compositionally biased region" description="Low complexity" evidence="4">
    <location>
        <begin position="97"/>
        <end position="107"/>
    </location>
</feature>
<keyword evidence="7" id="KW-1185">Reference proteome</keyword>
<dbReference type="PROSITE" id="PS50104">
    <property type="entry name" value="TIR"/>
    <property type="match status" value="2"/>
</dbReference>
<dbReference type="SUPFAM" id="SSF52200">
    <property type="entry name" value="Toll/Interleukin receptor TIR domain"/>
    <property type="match status" value="2"/>
</dbReference>
<dbReference type="Pfam" id="PF23282">
    <property type="entry name" value="WHD_ROQ1"/>
    <property type="match status" value="1"/>
</dbReference>
<dbReference type="InterPro" id="IPR032675">
    <property type="entry name" value="LRR_dom_sf"/>
</dbReference>
<dbReference type="InterPro" id="IPR002182">
    <property type="entry name" value="NB-ARC"/>
</dbReference>
<keyword evidence="2" id="KW-0677">Repeat</keyword>
<dbReference type="Gene3D" id="3.40.50.300">
    <property type="entry name" value="P-loop containing nucleotide triphosphate hydrolases"/>
    <property type="match status" value="1"/>
</dbReference>
<dbReference type="Pfam" id="PF01582">
    <property type="entry name" value="TIR"/>
    <property type="match status" value="2"/>
</dbReference>
<dbReference type="Gene3D" id="3.80.10.10">
    <property type="entry name" value="Ribonuclease Inhibitor"/>
    <property type="match status" value="3"/>
</dbReference>
<keyword evidence="1" id="KW-0433">Leucine-rich repeat</keyword>
<feature type="domain" description="TIR" evidence="5">
    <location>
        <begin position="324"/>
        <end position="490"/>
    </location>
</feature>
<reference evidence="6 7" key="1">
    <citation type="journal article" date="2023" name="Plants (Basel)">
        <title>Bridging the Gap: Combining Genomics and Transcriptomics Approaches to Understand Stylosanthes scabra, an Orphan Legume from the Brazilian Caatinga.</title>
        <authorList>
            <person name="Ferreira-Neto J.R.C."/>
            <person name="da Silva M.D."/>
            <person name="Binneck E."/>
            <person name="de Melo N.F."/>
            <person name="da Silva R.H."/>
            <person name="de Melo A.L.T.M."/>
            <person name="Pandolfi V."/>
            <person name="Bustamante F.O."/>
            <person name="Brasileiro-Vidal A.C."/>
            <person name="Benko-Iseppon A.M."/>
        </authorList>
    </citation>
    <scope>NUCLEOTIDE SEQUENCE [LARGE SCALE GENOMIC DNA]</scope>
    <source>
        <tissue evidence="6">Leaves</tissue>
    </source>
</reference>
<feature type="compositionally biased region" description="Low complexity" evidence="4">
    <location>
        <begin position="117"/>
        <end position="127"/>
    </location>
</feature>
<dbReference type="SUPFAM" id="SSF46785">
    <property type="entry name" value="Winged helix' DNA-binding domain"/>
    <property type="match status" value="1"/>
</dbReference>
<comment type="caution">
    <text evidence="6">The sequence shown here is derived from an EMBL/GenBank/DDBJ whole genome shotgun (WGS) entry which is preliminary data.</text>
</comment>
<dbReference type="EMBL" id="JASCZI010151194">
    <property type="protein sequence ID" value="MED6170776.1"/>
    <property type="molecule type" value="Genomic_DNA"/>
</dbReference>
<dbReference type="Gene3D" id="3.40.50.10140">
    <property type="entry name" value="Toll/interleukin-1 receptor homology (TIR) domain"/>
    <property type="match status" value="2"/>
</dbReference>
<proteinExistence type="predicted"/>
<name>A0ABU6VB15_9FABA</name>
<protein>
    <recommendedName>
        <fullName evidence="5">TIR domain-containing protein</fullName>
    </recommendedName>
</protein>
<keyword evidence="3" id="KW-0611">Plant defense</keyword>
<dbReference type="Gene3D" id="1.10.8.430">
    <property type="entry name" value="Helical domain of apoptotic protease-activating factors"/>
    <property type="match status" value="1"/>
</dbReference>
<dbReference type="SMART" id="SM00255">
    <property type="entry name" value="TIR"/>
    <property type="match status" value="2"/>
</dbReference>
<feature type="domain" description="TIR" evidence="5">
    <location>
        <begin position="132"/>
        <end position="297"/>
    </location>
</feature>
<gene>
    <name evidence="6" type="ORF">PIB30_034352</name>
</gene>
<dbReference type="SUPFAM" id="SSF52540">
    <property type="entry name" value="P-loop containing nucleoside triphosphate hydrolases"/>
    <property type="match status" value="1"/>
</dbReference>
<evidence type="ECO:0000313" key="6">
    <source>
        <dbReference type="EMBL" id="MED6170776.1"/>
    </source>
</evidence>